<organism evidence="2 3">
    <name type="scientific">Candidatus Nitrosocaldus cavascurensis</name>
    <dbReference type="NCBI Taxonomy" id="2058097"/>
    <lineage>
        <taxon>Archaea</taxon>
        <taxon>Nitrososphaerota</taxon>
        <taxon>Nitrososphaeria</taxon>
        <taxon>Candidatus Nitrosocaldales</taxon>
        <taxon>Candidatus Nitrosocaldaceae</taxon>
        <taxon>Candidatus Nitrosocaldus</taxon>
    </lineage>
</organism>
<accession>A0A2K5AR15</accession>
<name>A0A2K5AR15_9ARCH</name>
<protein>
    <submittedName>
        <fullName evidence="2">Putative Inositol 2-dehydrogenase</fullName>
        <ecNumber evidence="2">1.1.1.18</ecNumber>
    </submittedName>
</protein>
<dbReference type="InterPro" id="IPR051450">
    <property type="entry name" value="Gfo/Idh/MocA_Oxidoreductases"/>
</dbReference>
<dbReference type="SUPFAM" id="SSF55347">
    <property type="entry name" value="Glyceraldehyde-3-phosphate dehydrogenase-like, C-terminal domain"/>
    <property type="match status" value="1"/>
</dbReference>
<dbReference type="InterPro" id="IPR000683">
    <property type="entry name" value="Gfo/Idh/MocA-like_OxRdtase_N"/>
</dbReference>
<dbReference type="InterPro" id="IPR036291">
    <property type="entry name" value="NAD(P)-bd_dom_sf"/>
</dbReference>
<evidence type="ECO:0000259" key="1">
    <source>
        <dbReference type="Pfam" id="PF01408"/>
    </source>
</evidence>
<gene>
    <name evidence="2" type="ORF">NCAV_0867</name>
</gene>
<evidence type="ECO:0000313" key="3">
    <source>
        <dbReference type="Proteomes" id="UP000236248"/>
    </source>
</evidence>
<reference evidence="3" key="1">
    <citation type="submission" date="2018-01" db="EMBL/GenBank/DDBJ databases">
        <authorList>
            <person name="Kerou L M."/>
        </authorList>
    </citation>
    <scope>NUCLEOTIDE SEQUENCE [LARGE SCALE GENOMIC DNA]</scope>
    <source>
        <strain evidence="3">SCU2</strain>
    </source>
</reference>
<feature type="domain" description="Gfo/Idh/MocA-like oxidoreductase N-terminal" evidence="1">
    <location>
        <begin position="5"/>
        <end position="118"/>
    </location>
</feature>
<dbReference type="Pfam" id="PF01408">
    <property type="entry name" value="GFO_IDH_MocA"/>
    <property type="match status" value="1"/>
</dbReference>
<dbReference type="Proteomes" id="UP000236248">
    <property type="component" value="Chromosome NCAV"/>
</dbReference>
<dbReference type="EC" id="1.1.1.18" evidence="2"/>
<dbReference type="EMBL" id="LT981265">
    <property type="protein sequence ID" value="SPC34044.1"/>
    <property type="molecule type" value="Genomic_DNA"/>
</dbReference>
<dbReference type="SUPFAM" id="SSF51735">
    <property type="entry name" value="NAD(P)-binding Rossmann-fold domains"/>
    <property type="match status" value="1"/>
</dbReference>
<dbReference type="KEGG" id="ncv:NCAV_0867"/>
<dbReference type="PANTHER" id="PTHR43377">
    <property type="entry name" value="BILIVERDIN REDUCTASE A"/>
    <property type="match status" value="1"/>
</dbReference>
<dbReference type="Gene3D" id="3.30.360.10">
    <property type="entry name" value="Dihydrodipicolinate Reductase, domain 2"/>
    <property type="match status" value="1"/>
</dbReference>
<dbReference type="AlphaFoldDB" id="A0A2K5AR15"/>
<evidence type="ECO:0000313" key="2">
    <source>
        <dbReference type="EMBL" id="SPC34044.1"/>
    </source>
</evidence>
<sequence length="322" mass="35697">MRTLRLCVVGAEGGVDYARALSRFDALTCIYDMDVNKAKEFASMYGISYYTSLEEMIASKPDGLVIATPADTHLSIIASVIEQCKNIFLVRPVGGSFRECREIVAMAKKSKAMLVPGYIERFNPLLNKTREVVDSRRYGRILLLEIQSGMMKSKRFNSSLLYDVALDDIDAALYMLNAYPDTVFAVGSMEKAIAITLGFRDGRVACITSNNIKRFRRITITMENGMVRCDLVRQEIDVDGDSGSNYVIKMEEREEPISSAMRNFIDAIEGRDKPKVSVNDALLIEKVADSALLSSRIGSQIYIHIQQDDVVNSSSNSSSGSG</sequence>
<proteinExistence type="predicted"/>
<dbReference type="GO" id="GO:0050112">
    <property type="term" value="F:inositol 2-dehydrogenase (NAD+) activity"/>
    <property type="evidence" value="ECO:0007669"/>
    <property type="project" value="UniProtKB-EC"/>
</dbReference>
<keyword evidence="2" id="KW-0560">Oxidoreductase</keyword>
<dbReference type="GO" id="GO:0000166">
    <property type="term" value="F:nucleotide binding"/>
    <property type="evidence" value="ECO:0007669"/>
    <property type="project" value="InterPro"/>
</dbReference>
<keyword evidence="3" id="KW-1185">Reference proteome</keyword>
<dbReference type="PANTHER" id="PTHR43377:SF1">
    <property type="entry name" value="BILIVERDIN REDUCTASE A"/>
    <property type="match status" value="1"/>
</dbReference>
<dbReference type="Gene3D" id="3.40.50.720">
    <property type="entry name" value="NAD(P)-binding Rossmann-like Domain"/>
    <property type="match status" value="1"/>
</dbReference>